<dbReference type="EMBL" id="FBWG01000050">
    <property type="protein sequence ID" value="CUX63486.1"/>
    <property type="molecule type" value="Genomic_DNA"/>
</dbReference>
<gene>
    <name evidence="1" type="ORF">AGR7C_pTi0138</name>
</gene>
<name>A0A1S7S6V3_9HYPH</name>
<accession>A0A1S7S6V3</accession>
<evidence type="ECO:0000313" key="2">
    <source>
        <dbReference type="Proteomes" id="UP000191987"/>
    </source>
</evidence>
<sequence>MDNHANVSIKLIGKNLLSLQSQMLGTVAPFKLLFAMAIIKLDFNQFFGRGVYLSKVPKSHRERDTMTQMWTIQSEGARSMNRAQSS</sequence>
<dbReference type="Proteomes" id="UP000191987">
    <property type="component" value="Unassembled WGS sequence"/>
</dbReference>
<dbReference type="AlphaFoldDB" id="A0A1S7S6V3"/>
<reference evidence="1 2" key="1">
    <citation type="submission" date="2016-01" db="EMBL/GenBank/DDBJ databases">
        <authorList>
            <person name="Oliw E.H."/>
        </authorList>
    </citation>
    <scope>NUCLEOTIDE SEQUENCE [LARGE SCALE GENOMIC DNA]</scope>
    <source>
        <strain evidence="1 2">Zutra 3-1</strain>
    </source>
</reference>
<protein>
    <submittedName>
        <fullName evidence="1">Uncharacterized protein</fullName>
    </submittedName>
</protein>
<proteinExistence type="predicted"/>
<organism evidence="1 2">
    <name type="scientific">Agrobacterium deltaense Zutra 3/1</name>
    <dbReference type="NCBI Taxonomy" id="1183427"/>
    <lineage>
        <taxon>Bacteria</taxon>
        <taxon>Pseudomonadati</taxon>
        <taxon>Pseudomonadota</taxon>
        <taxon>Alphaproteobacteria</taxon>
        <taxon>Hyphomicrobiales</taxon>
        <taxon>Rhizobiaceae</taxon>
        <taxon>Rhizobium/Agrobacterium group</taxon>
        <taxon>Agrobacterium</taxon>
    </lineage>
</organism>
<evidence type="ECO:0000313" key="1">
    <source>
        <dbReference type="EMBL" id="CUX63486.1"/>
    </source>
</evidence>